<proteinExistence type="predicted"/>
<keyword evidence="4 5" id="KW-0238">DNA-binding</keyword>
<evidence type="ECO:0000256" key="3">
    <source>
        <dbReference type="ARBA" id="ARBA00022833"/>
    </source>
</evidence>
<dbReference type="InterPro" id="IPR048365">
    <property type="entry name" value="TNP-like_RNaseH_N"/>
</dbReference>
<dbReference type="Pfam" id="PF21787">
    <property type="entry name" value="TNP-like_RNaseH_N"/>
    <property type="match status" value="1"/>
</dbReference>
<accession>A0ABQ9G3S5</accession>
<evidence type="ECO:0000256" key="4">
    <source>
        <dbReference type="ARBA" id="ARBA00023125"/>
    </source>
</evidence>
<feature type="domain" description="THAP-type" evidence="6">
    <location>
        <begin position="68"/>
        <end position="153"/>
    </location>
</feature>
<dbReference type="PANTHER" id="PTHR46600">
    <property type="entry name" value="THAP DOMAIN-CONTAINING"/>
    <property type="match status" value="1"/>
</dbReference>
<dbReference type="Pfam" id="PF21789">
    <property type="entry name" value="TNP-like_RNaseH_C"/>
    <property type="match status" value="1"/>
</dbReference>
<dbReference type="EMBL" id="JARBHB010000016">
    <property type="protein sequence ID" value="KAJ8867126.1"/>
    <property type="molecule type" value="Genomic_DNA"/>
</dbReference>
<keyword evidence="1" id="KW-0479">Metal-binding</keyword>
<gene>
    <name evidence="7" type="ORF">PR048_032989</name>
</gene>
<comment type="caution">
    <text evidence="7">The sequence shown here is derived from an EMBL/GenBank/DDBJ whole genome shotgun (WGS) entry which is preliminary data.</text>
</comment>
<dbReference type="InterPro" id="IPR026516">
    <property type="entry name" value="THAP1/10"/>
</dbReference>
<evidence type="ECO:0000256" key="2">
    <source>
        <dbReference type="ARBA" id="ARBA00022771"/>
    </source>
</evidence>
<dbReference type="Pfam" id="PF05485">
    <property type="entry name" value="THAP"/>
    <property type="match status" value="1"/>
</dbReference>
<evidence type="ECO:0000256" key="1">
    <source>
        <dbReference type="ARBA" id="ARBA00022723"/>
    </source>
</evidence>
<dbReference type="SMART" id="SM00692">
    <property type="entry name" value="DM3"/>
    <property type="match status" value="1"/>
</dbReference>
<evidence type="ECO:0000256" key="5">
    <source>
        <dbReference type="PROSITE-ProRule" id="PRU00309"/>
    </source>
</evidence>
<dbReference type="PROSITE" id="PS50950">
    <property type="entry name" value="ZF_THAP"/>
    <property type="match status" value="1"/>
</dbReference>
<evidence type="ECO:0000259" key="6">
    <source>
        <dbReference type="PROSITE" id="PS50950"/>
    </source>
</evidence>
<dbReference type="InterPro" id="IPR048367">
    <property type="entry name" value="TNP-like_RNaseH_C"/>
</dbReference>
<evidence type="ECO:0000313" key="7">
    <source>
        <dbReference type="EMBL" id="KAJ8867126.1"/>
    </source>
</evidence>
<keyword evidence="8" id="KW-1185">Reference proteome</keyword>
<dbReference type="PANTHER" id="PTHR46600:SF11">
    <property type="entry name" value="THAP DOMAIN-CONTAINING PROTEIN 10"/>
    <property type="match status" value="1"/>
</dbReference>
<protein>
    <recommendedName>
        <fullName evidence="6">THAP-type domain-containing protein</fullName>
    </recommendedName>
</protein>
<dbReference type="SMART" id="SM00980">
    <property type="entry name" value="THAP"/>
    <property type="match status" value="1"/>
</dbReference>
<keyword evidence="2 5" id="KW-0863">Zinc-finger</keyword>
<dbReference type="Proteomes" id="UP001159363">
    <property type="component" value="Chromosome 15"/>
</dbReference>
<sequence length="977" mass="107918">MELKSIGTWKYSDLHTWANGFASITGGTWKVLPSATKKDHLEGGRGAGWKNVFVRNFIAANDIVCKIMVNRASCCVPDCENVAWKCTSPVSFFRFPKDNPRCTAWVQRVDPRLSAKPLPPLHNLRVCAVQFTEDQFMNTHHDRLIHYAVPSLHLPPHFPANIDLNVSSVPNVSVAQENQKTNQDFSNASLVLGTAEETCDVSVISSSNITDSLNVFDASDPVQNCHAKECLYGSIQPQPSSTTESRIIYISSNASVSGNKRQFKRSLLRELELTQDDNTSNKSKMLKLNHKTYESYRHLRNGVKETRGKMKKLVKLASCNDMNFFLQHNPSPAAVALASEDARNRLVKPIHRRSGMHYNESADRVEGFEDFGNLGRTARRANHAMVFMARGHRTKWKQPLAYYLCQSTTPAVILEHIIVEIIRALSSVGIYVKAVVCDQGSTNRLFAPAYCPLQCWVSESSVHISFSCSSAMDVLADSFHEVMPPETKCWVSESSVHLSFSCSSAMDVLADGFHEVMPPETKVTAEFLLFMNKLFECQWLFHICSCSLPSAVLGVRVFGSSQFLMFQCHGCFSRWFSRAIRQHEGDNNNPTAGQFTAAFKTCLLSGLGSSRTSRNCEDDDGRFLSKLGRILTDGTRKTSTNYCMMNSCIPCNKMEEEDDSSLTNGSSDLSFTERAALCNPDTYHTPATRPQHCAAPTSTTLPPPGAALYRHDTYHTPATRPQHCAAPTSITLPHQVQHCIATTPTTLPPPGAVLCSPDTHHTPATRPQHCAAPTSTTLPPPSAALYRHDTYHTPATRPQHCAAPTSTTLPPPGAALYRHDTYHTPATRPQHCAAPTSTTLPPPGAALYRHDTYHTPATRRSTVQPRHPPHSRHQAAALCSPHIYHTPPTRCSTVSPRHLPHSRHQAQYCAAPTPTTLPPPGRSTVTPRQLPHSRHQAAALLSHDTYHTLAAVKITTTSTQQCANQPTVKGPVFPTWV</sequence>
<dbReference type="SUPFAM" id="SSF57716">
    <property type="entry name" value="Glucocorticoid receptor-like (DNA-binding domain)"/>
    <property type="match status" value="1"/>
</dbReference>
<name>A0ABQ9G3S5_9NEOP</name>
<dbReference type="InterPro" id="IPR006612">
    <property type="entry name" value="THAP_Znf"/>
</dbReference>
<reference evidence="7 8" key="1">
    <citation type="submission" date="2023-02" db="EMBL/GenBank/DDBJ databases">
        <title>LHISI_Scaffold_Assembly.</title>
        <authorList>
            <person name="Stuart O.P."/>
            <person name="Cleave R."/>
            <person name="Magrath M.J.L."/>
            <person name="Mikheyev A.S."/>
        </authorList>
    </citation>
    <scope>NUCLEOTIDE SEQUENCE [LARGE SCALE GENOMIC DNA]</scope>
    <source>
        <strain evidence="7">Daus_M_001</strain>
        <tissue evidence="7">Leg muscle</tissue>
    </source>
</reference>
<evidence type="ECO:0000313" key="8">
    <source>
        <dbReference type="Proteomes" id="UP001159363"/>
    </source>
</evidence>
<organism evidence="7 8">
    <name type="scientific">Dryococelus australis</name>
    <dbReference type="NCBI Taxonomy" id="614101"/>
    <lineage>
        <taxon>Eukaryota</taxon>
        <taxon>Metazoa</taxon>
        <taxon>Ecdysozoa</taxon>
        <taxon>Arthropoda</taxon>
        <taxon>Hexapoda</taxon>
        <taxon>Insecta</taxon>
        <taxon>Pterygota</taxon>
        <taxon>Neoptera</taxon>
        <taxon>Polyneoptera</taxon>
        <taxon>Phasmatodea</taxon>
        <taxon>Verophasmatodea</taxon>
        <taxon>Anareolatae</taxon>
        <taxon>Phasmatidae</taxon>
        <taxon>Eurycanthinae</taxon>
        <taxon>Dryococelus</taxon>
    </lineage>
</organism>
<keyword evidence="3" id="KW-0862">Zinc</keyword>